<keyword evidence="2" id="KW-0472">Membrane</keyword>
<keyword evidence="4" id="KW-1185">Reference proteome</keyword>
<feature type="compositionally biased region" description="Polar residues" evidence="1">
    <location>
        <begin position="80"/>
        <end position="89"/>
    </location>
</feature>
<keyword evidence="2" id="KW-1133">Transmembrane helix</keyword>
<keyword evidence="2" id="KW-0812">Transmembrane</keyword>
<feature type="region of interest" description="Disordered" evidence="1">
    <location>
        <begin position="67"/>
        <end position="89"/>
    </location>
</feature>
<dbReference type="HOGENOM" id="CLU_187712_0_0_11"/>
<sequence length="89" mass="9062">MGRVRTSDGSRSAGVMSLLAGVVSALALTGAAVYTVTEARCDPGHYVTDGRQATLVGSCVSGAELREAGIGHDRDRSGADDTSPSNLRP</sequence>
<organism evidence="3 4">
    <name type="scientific">Saccharomonospora cyanea NA-134</name>
    <dbReference type="NCBI Taxonomy" id="882082"/>
    <lineage>
        <taxon>Bacteria</taxon>
        <taxon>Bacillati</taxon>
        <taxon>Actinomycetota</taxon>
        <taxon>Actinomycetes</taxon>
        <taxon>Pseudonocardiales</taxon>
        <taxon>Pseudonocardiaceae</taxon>
        <taxon>Saccharomonospora</taxon>
    </lineage>
</organism>
<accession>H5XL27</accession>
<name>H5XL27_9PSEU</name>
<evidence type="ECO:0000313" key="4">
    <source>
        <dbReference type="Proteomes" id="UP000002791"/>
    </source>
</evidence>
<evidence type="ECO:0000313" key="3">
    <source>
        <dbReference type="EMBL" id="EHR63059.1"/>
    </source>
</evidence>
<dbReference type="OrthoDB" id="3556576at2"/>
<protein>
    <submittedName>
        <fullName evidence="3">Uncharacterized protein</fullName>
    </submittedName>
</protein>
<feature type="transmembrane region" description="Helical" evidence="2">
    <location>
        <begin position="12"/>
        <end position="34"/>
    </location>
</feature>
<feature type="compositionally biased region" description="Basic and acidic residues" evidence="1">
    <location>
        <begin position="67"/>
        <end position="79"/>
    </location>
</feature>
<reference evidence="3 4" key="1">
    <citation type="submission" date="2011-11" db="EMBL/GenBank/DDBJ databases">
        <title>The Noncontiguous Finished sequence of Saccharomonospora cyanea NA-134.</title>
        <authorList>
            <consortium name="US DOE Joint Genome Institute"/>
            <person name="Lucas S."/>
            <person name="Han J."/>
            <person name="Lapidus A."/>
            <person name="Cheng J.-F."/>
            <person name="Goodwin L."/>
            <person name="Pitluck S."/>
            <person name="Peters L."/>
            <person name="Ovchinnikova G."/>
            <person name="Lu M."/>
            <person name="Detter J.C."/>
            <person name="Han C."/>
            <person name="Tapia R."/>
            <person name="Land M."/>
            <person name="Hauser L."/>
            <person name="Kyrpides N."/>
            <person name="Ivanova N."/>
            <person name="Pagani I."/>
            <person name="Brambilla E.-M."/>
            <person name="Klenk H.-P."/>
            <person name="Woyke T."/>
        </authorList>
    </citation>
    <scope>NUCLEOTIDE SEQUENCE [LARGE SCALE GENOMIC DNA]</scope>
    <source>
        <strain evidence="3 4">NA-134</strain>
    </source>
</reference>
<gene>
    <name evidence="3" type="ORF">SaccyDRAFT_4241</name>
</gene>
<dbReference type="Proteomes" id="UP000002791">
    <property type="component" value="Chromosome"/>
</dbReference>
<dbReference type="EMBL" id="CM001440">
    <property type="protein sequence ID" value="EHR63059.1"/>
    <property type="molecule type" value="Genomic_DNA"/>
</dbReference>
<proteinExistence type="predicted"/>
<evidence type="ECO:0000256" key="2">
    <source>
        <dbReference type="SAM" id="Phobius"/>
    </source>
</evidence>
<evidence type="ECO:0000256" key="1">
    <source>
        <dbReference type="SAM" id="MobiDB-lite"/>
    </source>
</evidence>
<dbReference type="RefSeq" id="WP_005459141.1">
    <property type="nucleotide sequence ID" value="NZ_CM001440.1"/>
</dbReference>
<dbReference type="AlphaFoldDB" id="H5XL27"/>